<proteinExistence type="predicted"/>
<gene>
    <name evidence="1" type="ORF">TNCT_167091</name>
</gene>
<organism evidence="1 2">
    <name type="scientific">Trichonephila clavata</name>
    <name type="common">Joro spider</name>
    <name type="synonym">Nephila clavata</name>
    <dbReference type="NCBI Taxonomy" id="2740835"/>
    <lineage>
        <taxon>Eukaryota</taxon>
        <taxon>Metazoa</taxon>
        <taxon>Ecdysozoa</taxon>
        <taxon>Arthropoda</taxon>
        <taxon>Chelicerata</taxon>
        <taxon>Arachnida</taxon>
        <taxon>Araneae</taxon>
        <taxon>Araneomorphae</taxon>
        <taxon>Entelegynae</taxon>
        <taxon>Araneoidea</taxon>
        <taxon>Nephilidae</taxon>
        <taxon>Trichonephila</taxon>
    </lineage>
</organism>
<comment type="caution">
    <text evidence="1">The sequence shown here is derived from an EMBL/GenBank/DDBJ whole genome shotgun (WGS) entry which is preliminary data.</text>
</comment>
<dbReference type="AlphaFoldDB" id="A0A8X6GXR4"/>
<sequence>MGLRSIQRAKASLRPEYQVNFLEGAILLLYHRRFEEQAVLSFKQNQRVKINKIFGRCVLLCLAFSPMGLRHVIRGKKRSRRQESDRSAAWKAAILTVIPTLESETRVLFKQNAAR</sequence>
<keyword evidence="2" id="KW-1185">Reference proteome</keyword>
<evidence type="ECO:0000313" key="1">
    <source>
        <dbReference type="EMBL" id="GFR12374.1"/>
    </source>
</evidence>
<dbReference type="EMBL" id="BMAO01026773">
    <property type="protein sequence ID" value="GFR12374.1"/>
    <property type="molecule type" value="Genomic_DNA"/>
</dbReference>
<dbReference type="Proteomes" id="UP000887116">
    <property type="component" value="Unassembled WGS sequence"/>
</dbReference>
<evidence type="ECO:0000313" key="2">
    <source>
        <dbReference type="Proteomes" id="UP000887116"/>
    </source>
</evidence>
<protein>
    <submittedName>
        <fullName evidence="1">Uncharacterized protein</fullName>
    </submittedName>
</protein>
<name>A0A8X6GXR4_TRICU</name>
<accession>A0A8X6GXR4</accession>
<reference evidence="1" key="1">
    <citation type="submission" date="2020-07" db="EMBL/GenBank/DDBJ databases">
        <title>Multicomponent nature underlies the extraordinary mechanical properties of spider dragline silk.</title>
        <authorList>
            <person name="Kono N."/>
            <person name="Nakamura H."/>
            <person name="Mori M."/>
            <person name="Yoshida Y."/>
            <person name="Ohtoshi R."/>
            <person name="Malay A.D."/>
            <person name="Moran D.A.P."/>
            <person name="Tomita M."/>
            <person name="Numata K."/>
            <person name="Arakawa K."/>
        </authorList>
    </citation>
    <scope>NUCLEOTIDE SEQUENCE</scope>
</reference>